<sequence>MTTSIGLRLVGKTTVIAVTTTASTPVLINTNSNDQINWAEFANTGASAISVAFSTIATDAVHPVAGTPADYTINENTSVVLAVPSVPYYVSAIAPAGSSTLYVTPVDAQ</sequence>
<accession>A0A6J5KQ37</accession>
<gene>
    <name evidence="1" type="ORF">UFOVP41_3</name>
</gene>
<protein>
    <submittedName>
        <fullName evidence="1">Uncharacterized protein</fullName>
    </submittedName>
</protein>
<proteinExistence type="predicted"/>
<organism evidence="1">
    <name type="scientific">uncultured Caudovirales phage</name>
    <dbReference type="NCBI Taxonomy" id="2100421"/>
    <lineage>
        <taxon>Viruses</taxon>
        <taxon>Duplodnaviria</taxon>
        <taxon>Heunggongvirae</taxon>
        <taxon>Uroviricota</taxon>
        <taxon>Caudoviricetes</taxon>
        <taxon>Peduoviridae</taxon>
        <taxon>Maltschvirus</taxon>
        <taxon>Maltschvirus maltsch</taxon>
    </lineage>
</organism>
<evidence type="ECO:0000313" key="1">
    <source>
        <dbReference type="EMBL" id="CAB4123263.1"/>
    </source>
</evidence>
<reference evidence="1" key="1">
    <citation type="submission" date="2020-04" db="EMBL/GenBank/DDBJ databases">
        <authorList>
            <person name="Chiriac C."/>
            <person name="Salcher M."/>
            <person name="Ghai R."/>
            <person name="Kavagutti S V."/>
        </authorList>
    </citation>
    <scope>NUCLEOTIDE SEQUENCE</scope>
</reference>
<name>A0A6J5KQ37_9CAUD</name>
<dbReference type="EMBL" id="LR796168">
    <property type="protein sequence ID" value="CAB4123263.1"/>
    <property type="molecule type" value="Genomic_DNA"/>
</dbReference>